<proteinExistence type="predicted"/>
<dbReference type="OrthoDB" id="846150at2"/>
<dbReference type="SUPFAM" id="SSF56601">
    <property type="entry name" value="beta-lactamase/transpeptidase-like"/>
    <property type="match status" value="1"/>
</dbReference>
<dbReference type="PANTHER" id="PTHR46825:SF9">
    <property type="entry name" value="BETA-LACTAMASE-RELATED DOMAIN-CONTAINING PROTEIN"/>
    <property type="match status" value="1"/>
</dbReference>
<evidence type="ECO:0000256" key="2">
    <source>
        <dbReference type="SAM" id="SignalP"/>
    </source>
</evidence>
<sequence length="660" mass="73985">MNRLRKLLCIVLAVSFVVLPPSGMHFAFASAINLDATDVEAFLDTVIRQQMEEHNIPNLTASVVVDGEIIFAKGYGYANYETGKPVDPERTLFRIGSSAKLFTWTAIMQLAEQGKVDLDTDVNEYLDFEIPNHLEYKGRKDDVEPITIRHLMNHTPGFEDYMSEVFSISEDSLIPLAQHVRDNRPARVFVPGEVSAYSNYGTALAGYIVELISGVPYAQYIEENIYRPLNMKNSTFRQPIPDELTENMSKPYRYLNGEFVEGKFEFMTEPSGSMSSSAVDMAKFMLAYLQGGQYTDASILMPETVHKMFSEQFTHHPQLDGMAHGFIKATFNGRETFHHPGGTMLYDTGLYLIPDKNIGFFISHSGGNVPINIEIFQGFLKRYLSAEAPAILEPPVGMEERSRAFVGEYYQNRRSFTNVDAFLSLMFGRILVETDENGYLLVANSGETHRFVEIESGVYSNLQGSSSFGDFRTIAFGIDSLGKTMLMTDGPMSYSKAAWYETSGLNLLMLIAAVLFIIASLLYWVIRSIINKIRRGKTQNAEAEAEAEAGAHEGAKWAKRVAVLLGVLTLIFMLGFLVEGEIDPVYGLPAQAYTPVSTFTLMLDLIVSYAIVITTLGVLVFSVISWIKGYWKLAGRIHYTLFALFALVLSWIFYFWNAIL</sequence>
<dbReference type="GO" id="GO:0016787">
    <property type="term" value="F:hydrolase activity"/>
    <property type="evidence" value="ECO:0007669"/>
    <property type="project" value="UniProtKB-KW"/>
</dbReference>
<dbReference type="Gene3D" id="3.40.710.10">
    <property type="entry name" value="DD-peptidase/beta-lactamase superfamily"/>
    <property type="match status" value="1"/>
</dbReference>
<dbReference type="STRING" id="766136.BHF68_05550"/>
<feature type="transmembrane region" description="Helical" evidence="1">
    <location>
        <begin position="639"/>
        <end position="659"/>
    </location>
</feature>
<evidence type="ECO:0000259" key="3">
    <source>
        <dbReference type="Pfam" id="PF00144"/>
    </source>
</evidence>
<keyword evidence="2" id="KW-0732">Signal</keyword>
<feature type="domain" description="Beta-lactamase-related" evidence="3">
    <location>
        <begin position="43"/>
        <end position="363"/>
    </location>
</feature>
<dbReference type="EMBL" id="MIJE01000022">
    <property type="protein sequence ID" value="OEF97065.1"/>
    <property type="molecule type" value="Genomic_DNA"/>
</dbReference>
<feature type="transmembrane region" description="Helical" evidence="1">
    <location>
        <begin position="505"/>
        <end position="526"/>
    </location>
</feature>
<dbReference type="PANTHER" id="PTHR46825">
    <property type="entry name" value="D-ALANYL-D-ALANINE-CARBOXYPEPTIDASE/ENDOPEPTIDASE AMPH"/>
    <property type="match status" value="1"/>
</dbReference>
<keyword evidence="1" id="KW-0812">Transmembrane</keyword>
<accession>A0A1E5G260</accession>
<dbReference type="Proteomes" id="UP000094296">
    <property type="component" value="Unassembled WGS sequence"/>
</dbReference>
<feature type="transmembrane region" description="Helical" evidence="1">
    <location>
        <begin position="606"/>
        <end position="627"/>
    </location>
</feature>
<reference evidence="4 5" key="1">
    <citation type="submission" date="2016-09" db="EMBL/GenBank/DDBJ databases">
        <title>Draft genome sequence for the type strain of Desulfuribacillus alkaliarsenatis AHT28, an obligately anaerobic, sulfidogenic bacterium isolated from Russian soda lake sediments.</title>
        <authorList>
            <person name="Abin C.A."/>
            <person name="Hollibaugh J.T."/>
        </authorList>
    </citation>
    <scope>NUCLEOTIDE SEQUENCE [LARGE SCALE GENOMIC DNA]</scope>
    <source>
        <strain evidence="4 5">AHT28</strain>
    </source>
</reference>
<protein>
    <submittedName>
        <fullName evidence="4">Serine hydrolase</fullName>
    </submittedName>
</protein>
<feature type="transmembrane region" description="Helical" evidence="1">
    <location>
        <begin position="561"/>
        <end position="578"/>
    </location>
</feature>
<dbReference type="InterPro" id="IPR012338">
    <property type="entry name" value="Beta-lactam/transpept-like"/>
</dbReference>
<keyword evidence="1" id="KW-0472">Membrane</keyword>
<evidence type="ECO:0000256" key="1">
    <source>
        <dbReference type="SAM" id="Phobius"/>
    </source>
</evidence>
<keyword evidence="5" id="KW-1185">Reference proteome</keyword>
<dbReference type="InterPro" id="IPR001466">
    <property type="entry name" value="Beta-lactam-related"/>
</dbReference>
<keyword evidence="1" id="KW-1133">Transmembrane helix</keyword>
<dbReference type="AlphaFoldDB" id="A0A1E5G260"/>
<evidence type="ECO:0000313" key="4">
    <source>
        <dbReference type="EMBL" id="OEF97065.1"/>
    </source>
</evidence>
<keyword evidence="4" id="KW-0378">Hydrolase</keyword>
<evidence type="ECO:0000313" key="5">
    <source>
        <dbReference type="Proteomes" id="UP000094296"/>
    </source>
</evidence>
<feature type="signal peptide" evidence="2">
    <location>
        <begin position="1"/>
        <end position="27"/>
    </location>
</feature>
<name>A0A1E5G260_9FIRM</name>
<feature type="chain" id="PRO_5039674112" evidence="2">
    <location>
        <begin position="28"/>
        <end position="660"/>
    </location>
</feature>
<gene>
    <name evidence="4" type="ORF">BHF68_05550</name>
</gene>
<comment type="caution">
    <text evidence="4">The sequence shown here is derived from an EMBL/GenBank/DDBJ whole genome shotgun (WGS) entry which is preliminary data.</text>
</comment>
<dbReference type="RefSeq" id="WP_069643111.1">
    <property type="nucleotide sequence ID" value="NZ_MIJE01000022.1"/>
</dbReference>
<organism evidence="4 5">
    <name type="scientific">Desulfuribacillus alkaliarsenatis</name>
    <dbReference type="NCBI Taxonomy" id="766136"/>
    <lineage>
        <taxon>Bacteria</taxon>
        <taxon>Bacillati</taxon>
        <taxon>Bacillota</taxon>
        <taxon>Desulfuribacillia</taxon>
        <taxon>Desulfuribacillales</taxon>
        <taxon>Desulfuribacillaceae</taxon>
        <taxon>Desulfuribacillus</taxon>
    </lineage>
</organism>
<dbReference type="InterPro" id="IPR050491">
    <property type="entry name" value="AmpC-like"/>
</dbReference>
<dbReference type="Pfam" id="PF00144">
    <property type="entry name" value="Beta-lactamase"/>
    <property type="match status" value="1"/>
</dbReference>